<dbReference type="EMBL" id="QNSF01000028">
    <property type="protein sequence ID" value="RBP86258.1"/>
    <property type="molecule type" value="Genomic_DNA"/>
</dbReference>
<dbReference type="GO" id="GO:0004641">
    <property type="term" value="F:phosphoribosylformylglycinamidine cyclo-ligase activity"/>
    <property type="evidence" value="ECO:0007669"/>
    <property type="project" value="UniProtKB-UniRule"/>
</dbReference>
<evidence type="ECO:0000313" key="15">
    <source>
        <dbReference type="EMBL" id="RBP86258.1"/>
    </source>
</evidence>
<organism evidence="15 16">
    <name type="scientific">Cytobacillus firmus</name>
    <name type="common">Bacillus firmus</name>
    <dbReference type="NCBI Taxonomy" id="1399"/>
    <lineage>
        <taxon>Bacteria</taxon>
        <taxon>Bacillati</taxon>
        <taxon>Bacillota</taxon>
        <taxon>Bacilli</taxon>
        <taxon>Bacillales</taxon>
        <taxon>Bacillaceae</taxon>
        <taxon>Cytobacillus</taxon>
    </lineage>
</organism>
<keyword evidence="12" id="KW-0963">Cytoplasm</keyword>
<protein>
    <recommendedName>
        <fullName evidence="4 12">Phosphoribosylformylglycinamidine cyclo-ligase</fullName>
        <ecNumber evidence="3 12">6.3.3.1</ecNumber>
    </recommendedName>
    <alternativeName>
        <fullName evidence="9 12">AIR synthase</fullName>
    </alternativeName>
    <alternativeName>
        <fullName evidence="10 12">AIRS</fullName>
    </alternativeName>
    <alternativeName>
        <fullName evidence="8 12">Phosphoribosyl-aminoimidazole synthetase</fullName>
    </alternativeName>
</protein>
<evidence type="ECO:0000256" key="12">
    <source>
        <dbReference type="HAMAP-Rule" id="MF_00741"/>
    </source>
</evidence>
<comment type="similarity">
    <text evidence="2 12">Belongs to the AIR synthase family.</text>
</comment>
<dbReference type="SUPFAM" id="SSF55326">
    <property type="entry name" value="PurM N-terminal domain-like"/>
    <property type="match status" value="1"/>
</dbReference>
<dbReference type="AlphaFoldDB" id="A0A366JK88"/>
<dbReference type="PANTHER" id="PTHR10520">
    <property type="entry name" value="TRIFUNCTIONAL PURINE BIOSYNTHETIC PROTEIN ADENOSINE-3-RELATED"/>
    <property type="match status" value="1"/>
</dbReference>
<gene>
    <name evidence="12" type="primary">purM</name>
    <name evidence="15" type="ORF">DFO70_12814</name>
</gene>
<name>A0A366JK88_CYTFI</name>
<feature type="domain" description="PurM-like N-terminal" evidence="13">
    <location>
        <begin position="75"/>
        <end position="179"/>
    </location>
</feature>
<dbReference type="InterPro" id="IPR010918">
    <property type="entry name" value="PurM-like_C_dom"/>
</dbReference>
<dbReference type="GO" id="GO:0004637">
    <property type="term" value="F:phosphoribosylamine-glycine ligase activity"/>
    <property type="evidence" value="ECO:0007669"/>
    <property type="project" value="TreeGrafter"/>
</dbReference>
<evidence type="ECO:0000256" key="3">
    <source>
        <dbReference type="ARBA" id="ARBA00013047"/>
    </source>
</evidence>
<comment type="catalytic activity">
    <reaction evidence="11 12">
        <text>2-formamido-N(1)-(5-O-phospho-beta-D-ribosyl)acetamidine + ATP = 5-amino-1-(5-phospho-beta-D-ribosyl)imidazole + ADP + phosphate + H(+)</text>
        <dbReference type="Rhea" id="RHEA:23032"/>
        <dbReference type="ChEBI" id="CHEBI:15378"/>
        <dbReference type="ChEBI" id="CHEBI:30616"/>
        <dbReference type="ChEBI" id="CHEBI:43474"/>
        <dbReference type="ChEBI" id="CHEBI:137981"/>
        <dbReference type="ChEBI" id="CHEBI:147287"/>
        <dbReference type="ChEBI" id="CHEBI:456216"/>
        <dbReference type="EC" id="6.3.3.1"/>
    </reaction>
</comment>
<evidence type="ECO:0000256" key="7">
    <source>
        <dbReference type="ARBA" id="ARBA00022840"/>
    </source>
</evidence>
<dbReference type="SUPFAM" id="SSF56042">
    <property type="entry name" value="PurM C-terminal domain-like"/>
    <property type="match status" value="1"/>
</dbReference>
<dbReference type="GO" id="GO:0006189">
    <property type="term" value="P:'de novo' IMP biosynthetic process"/>
    <property type="evidence" value="ECO:0007669"/>
    <property type="project" value="UniProtKB-UniRule"/>
</dbReference>
<evidence type="ECO:0000256" key="11">
    <source>
        <dbReference type="ARBA" id="ARBA00049057"/>
    </source>
</evidence>
<evidence type="ECO:0000259" key="14">
    <source>
        <dbReference type="Pfam" id="PF02769"/>
    </source>
</evidence>
<evidence type="ECO:0000256" key="6">
    <source>
        <dbReference type="ARBA" id="ARBA00022741"/>
    </source>
</evidence>
<dbReference type="InterPro" id="IPR036676">
    <property type="entry name" value="PurM-like_C_sf"/>
</dbReference>
<dbReference type="InterPro" id="IPR016188">
    <property type="entry name" value="PurM-like_N"/>
</dbReference>
<evidence type="ECO:0000256" key="9">
    <source>
        <dbReference type="ARBA" id="ARBA00032931"/>
    </source>
</evidence>
<keyword evidence="7 12" id="KW-0067">ATP-binding</keyword>
<keyword evidence="16" id="KW-1185">Reference proteome</keyword>
<evidence type="ECO:0000256" key="5">
    <source>
        <dbReference type="ARBA" id="ARBA00022598"/>
    </source>
</evidence>
<dbReference type="EC" id="6.3.3.1" evidence="3 12"/>
<keyword evidence="5 12" id="KW-0436">Ligase</keyword>
<comment type="pathway">
    <text evidence="1 12">Purine metabolism; IMP biosynthesis via de novo pathway; 5-amino-1-(5-phospho-D-ribosyl)imidazole from N(2)-formyl-N(1)-(5-phospho-D-ribosyl)glycinamide: step 2/2.</text>
</comment>
<comment type="subcellular location">
    <subcellularLocation>
        <location evidence="12">Cytoplasm</location>
    </subcellularLocation>
</comment>
<dbReference type="NCBIfam" id="TIGR00878">
    <property type="entry name" value="purM"/>
    <property type="match status" value="1"/>
</dbReference>
<dbReference type="CDD" id="cd02196">
    <property type="entry name" value="PurM"/>
    <property type="match status" value="1"/>
</dbReference>
<dbReference type="STRING" id="1399.VL14_14515"/>
<keyword evidence="6 12" id="KW-0547">Nucleotide-binding</keyword>
<evidence type="ECO:0000256" key="2">
    <source>
        <dbReference type="ARBA" id="ARBA00010280"/>
    </source>
</evidence>
<sequence length="360" mass="38710">MLAEGEQGACAFLIWGEKQMANAYKQAGVDIEAGYEAVSRMKKHVQKTIRPGVLGGLGGFGGMFDLSELNLKEPVLVSGTDGVGTKLMLAFMMDKHDTIGIDAVAMCVNDIVVQGAEPLYFLDYIACGKAAPERIEAIVKGIADGCEQAGCALVGGETAEMPGMYSEEEYDLAGFAVGACEKSSLINGSDIKAGDVLIGLASSGIHSNGYSLVRKLFFEKANLSLTDHVEEFGCTLGEELLRPTKIYVKPLLSAMKQFKLKGMAHITGGGFIENIPRMLPEGLGAQLNENNWEVPPVFTVMEKIGGLERKEMYNIFNMGTGMVIAADKENADELITYFNEIGEKAYLMGTVTDKEGIEIL</sequence>
<reference evidence="15 16" key="1">
    <citation type="submission" date="2018-06" db="EMBL/GenBank/DDBJ databases">
        <title>Freshwater and sediment microbial communities from various areas in North America, analyzing microbe dynamics in response to fracking.</title>
        <authorList>
            <person name="Lamendella R."/>
        </authorList>
    </citation>
    <scope>NUCLEOTIDE SEQUENCE [LARGE SCALE GENOMIC DNA]</scope>
    <source>
        <strain evidence="15 16">14_TX</strain>
    </source>
</reference>
<evidence type="ECO:0000256" key="10">
    <source>
        <dbReference type="ARBA" id="ARBA00033093"/>
    </source>
</evidence>
<dbReference type="GO" id="GO:0005524">
    <property type="term" value="F:ATP binding"/>
    <property type="evidence" value="ECO:0007669"/>
    <property type="project" value="UniProtKB-KW"/>
</dbReference>
<dbReference type="GO" id="GO:0046084">
    <property type="term" value="P:adenine biosynthetic process"/>
    <property type="evidence" value="ECO:0007669"/>
    <property type="project" value="TreeGrafter"/>
</dbReference>
<dbReference type="Pfam" id="PF00586">
    <property type="entry name" value="AIRS"/>
    <property type="match status" value="1"/>
</dbReference>
<dbReference type="PANTHER" id="PTHR10520:SF12">
    <property type="entry name" value="TRIFUNCTIONAL PURINE BIOSYNTHETIC PROTEIN ADENOSINE-3"/>
    <property type="match status" value="1"/>
</dbReference>
<proteinExistence type="inferred from homology"/>
<dbReference type="Gene3D" id="3.30.1330.10">
    <property type="entry name" value="PurM-like, N-terminal domain"/>
    <property type="match status" value="1"/>
</dbReference>
<dbReference type="FunFam" id="3.30.1330.10:FF:000001">
    <property type="entry name" value="Phosphoribosylformylglycinamidine cyclo-ligase"/>
    <property type="match status" value="1"/>
</dbReference>
<evidence type="ECO:0000256" key="4">
    <source>
        <dbReference type="ARBA" id="ARBA00020367"/>
    </source>
</evidence>
<evidence type="ECO:0000256" key="1">
    <source>
        <dbReference type="ARBA" id="ARBA00004686"/>
    </source>
</evidence>
<accession>A0A366JK88</accession>
<dbReference type="GO" id="GO:0005829">
    <property type="term" value="C:cytosol"/>
    <property type="evidence" value="ECO:0007669"/>
    <property type="project" value="TreeGrafter"/>
</dbReference>
<dbReference type="UniPathway" id="UPA00074">
    <property type="reaction ID" value="UER00129"/>
</dbReference>
<dbReference type="Pfam" id="PF02769">
    <property type="entry name" value="AIRS_C"/>
    <property type="match status" value="1"/>
</dbReference>
<evidence type="ECO:0000256" key="8">
    <source>
        <dbReference type="ARBA" id="ARBA00031908"/>
    </source>
</evidence>
<evidence type="ECO:0000259" key="13">
    <source>
        <dbReference type="Pfam" id="PF00586"/>
    </source>
</evidence>
<dbReference type="InterPro" id="IPR004733">
    <property type="entry name" value="PurM_cligase"/>
</dbReference>
<keyword evidence="12" id="KW-0658">Purine biosynthesis</keyword>
<feature type="domain" description="PurM-like C-terminal" evidence="14">
    <location>
        <begin position="192"/>
        <end position="358"/>
    </location>
</feature>
<dbReference type="FunFam" id="3.90.650.10:FF:000001">
    <property type="entry name" value="Phosphoribosylformylglycinamidine cyclo-ligase"/>
    <property type="match status" value="1"/>
</dbReference>
<dbReference type="HAMAP" id="MF_00741">
    <property type="entry name" value="AIRS"/>
    <property type="match status" value="1"/>
</dbReference>
<comment type="caution">
    <text evidence="15">The sequence shown here is derived from an EMBL/GenBank/DDBJ whole genome shotgun (WGS) entry which is preliminary data.</text>
</comment>
<evidence type="ECO:0000313" key="16">
    <source>
        <dbReference type="Proteomes" id="UP000252731"/>
    </source>
</evidence>
<dbReference type="Gene3D" id="3.90.650.10">
    <property type="entry name" value="PurM-like C-terminal domain"/>
    <property type="match status" value="1"/>
</dbReference>
<dbReference type="InterPro" id="IPR036921">
    <property type="entry name" value="PurM-like_N_sf"/>
</dbReference>
<dbReference type="Proteomes" id="UP000252731">
    <property type="component" value="Unassembled WGS sequence"/>
</dbReference>